<protein>
    <submittedName>
        <fullName evidence="1">Unnamed protein product</fullName>
    </submittedName>
</protein>
<gene>
    <name evidence="1" type="ORF">Cboi01_000112100</name>
</gene>
<evidence type="ECO:0000313" key="1">
    <source>
        <dbReference type="EMBL" id="GME88852.1"/>
    </source>
</evidence>
<dbReference type="EMBL" id="BSXV01000377">
    <property type="protein sequence ID" value="GME88852.1"/>
    <property type="molecule type" value="Genomic_DNA"/>
</dbReference>
<organism evidence="1 2">
    <name type="scientific">Candida boidinii</name>
    <name type="common">Yeast</name>
    <dbReference type="NCBI Taxonomy" id="5477"/>
    <lineage>
        <taxon>Eukaryota</taxon>
        <taxon>Fungi</taxon>
        <taxon>Dikarya</taxon>
        <taxon>Ascomycota</taxon>
        <taxon>Saccharomycotina</taxon>
        <taxon>Pichiomycetes</taxon>
        <taxon>Pichiales</taxon>
        <taxon>Pichiaceae</taxon>
        <taxon>Ogataea</taxon>
        <taxon>Ogataea/Candida clade</taxon>
    </lineage>
</organism>
<proteinExistence type="predicted"/>
<evidence type="ECO:0000313" key="2">
    <source>
        <dbReference type="Proteomes" id="UP001165101"/>
    </source>
</evidence>
<dbReference type="Proteomes" id="UP001165101">
    <property type="component" value="Unassembled WGS sequence"/>
</dbReference>
<name>A0ACB5THH6_CANBO</name>
<keyword evidence="2" id="KW-1185">Reference proteome</keyword>
<comment type="caution">
    <text evidence="1">The sequence shown here is derived from an EMBL/GenBank/DDBJ whole genome shotgun (WGS) entry which is preliminary data.</text>
</comment>
<sequence length="407" mass="46855">MFGWGKKKDAKSDKKQQPKVELVKVEVPFENPPVTSKPPAEKSLTKEQRAKYTEVLKHFQDESLELPITEKHAAGDEKRALSHDEKAWLTRECLLRYLRATKWVVHDAISRIEGSISWRREFGIDNYLDESKNIVTPALVEEESRTGKEVVLGFDNDARPCLYLKPGRQNTKSSFRQVQFLVWTLERTIDFMRPGQDSLTLLIDFLQHPELKSQVEVSKVPPLNVGRQVLHILQTHYPERLGKALLTNIPFLGWGFLKLIHPFIDPLTREKIIYDEPFIKYCPSEQLDKDFEGSVDFEYNHDVYYNTLVEMAEKKRKHYINRFDKFGALIGLSEVDLRGEGDEITIPIGTHAGDDKLVSEKTTTTTTEEPSEEKENSSQDAEVVIEETVEDKQVEKLAEQTAEKLTV</sequence>
<reference evidence="1" key="1">
    <citation type="submission" date="2023-04" db="EMBL/GenBank/DDBJ databases">
        <title>Candida boidinii NBRC 1967.</title>
        <authorList>
            <person name="Ichikawa N."/>
            <person name="Sato H."/>
            <person name="Tonouchi N."/>
        </authorList>
    </citation>
    <scope>NUCLEOTIDE SEQUENCE</scope>
    <source>
        <strain evidence="1">NBRC 1967</strain>
    </source>
</reference>
<accession>A0ACB5THH6</accession>